<reference evidence="2 3" key="1">
    <citation type="submission" date="2020-11" db="EMBL/GenBank/DDBJ databases">
        <title>Kefir isolates.</title>
        <authorList>
            <person name="Marcisauskas S."/>
            <person name="Kim Y."/>
            <person name="Blasche S."/>
        </authorList>
    </citation>
    <scope>NUCLEOTIDE SEQUENCE [LARGE SCALE GENOMIC DNA]</scope>
    <source>
        <strain evidence="2 3">KR</strain>
    </source>
</reference>
<dbReference type="OrthoDB" id="2538139at2759"/>
<feature type="compositionally biased region" description="Low complexity" evidence="1">
    <location>
        <begin position="196"/>
        <end position="209"/>
    </location>
</feature>
<gene>
    <name evidence="2" type="ORF">C6P46_004822</name>
</gene>
<protein>
    <submittedName>
        <fullName evidence="2">Uncharacterized protein</fullName>
    </submittedName>
</protein>
<accession>A0A9P6W1S7</accession>
<feature type="region of interest" description="Disordered" evidence="1">
    <location>
        <begin position="221"/>
        <end position="259"/>
    </location>
</feature>
<feature type="region of interest" description="Disordered" evidence="1">
    <location>
        <begin position="1"/>
        <end position="28"/>
    </location>
</feature>
<feature type="region of interest" description="Disordered" evidence="1">
    <location>
        <begin position="179"/>
        <end position="209"/>
    </location>
</feature>
<dbReference type="Proteomes" id="UP000777482">
    <property type="component" value="Unassembled WGS sequence"/>
</dbReference>
<feature type="compositionally biased region" description="Polar residues" evidence="1">
    <location>
        <begin position="318"/>
        <end position="328"/>
    </location>
</feature>
<keyword evidence="3" id="KW-1185">Reference proteome</keyword>
<feature type="region of interest" description="Disordered" evidence="1">
    <location>
        <begin position="271"/>
        <end position="371"/>
    </location>
</feature>
<comment type="caution">
    <text evidence="2">The sequence shown here is derived from an EMBL/GenBank/DDBJ whole genome shotgun (WGS) entry which is preliminary data.</text>
</comment>
<sequence>MSTRAAVKNKSGDPTPRKAARAHRPVQVHDDQLGWADLEAMREDFELEAASHLRSLAKKHSERLAALARHFGDTLTSLDTRVQAMSLSSYVGDFDCDPHRALRALVEQSMRPPAISAVEQSARKRKRVLPSSPAIGAFGDESDVFGTVKKARADANAASARKATTGPLRGNSTRATRAANLVSPSSTRKPRLRIRASQTAAGGSATPAAGNFIYRQNESLDTASRPSTAATGARGASAPSSRVGAAAPTPRQPRLGESIVMRSINGSPLGEFVASDIEDDDDEDESGQAEAEEATSSDAAAHGVESEEDWDLMDKNEASNVERQSLSKSARKRQQKGKSTAGSGGGGTIKAKSAASKLVKSASARSTVPSASAFEMTLPDGAPSFDALKAKWLNDLKQKLLQSDIGESERQRLEEVLSSMADL</sequence>
<dbReference type="EMBL" id="PUHQ01000048">
    <property type="protein sequence ID" value="KAG0660021.1"/>
    <property type="molecule type" value="Genomic_DNA"/>
</dbReference>
<evidence type="ECO:0000313" key="3">
    <source>
        <dbReference type="Proteomes" id="UP000777482"/>
    </source>
</evidence>
<dbReference type="AlphaFoldDB" id="A0A9P6W1S7"/>
<evidence type="ECO:0000256" key="1">
    <source>
        <dbReference type="SAM" id="MobiDB-lite"/>
    </source>
</evidence>
<name>A0A9P6W1S7_RHOMI</name>
<feature type="compositionally biased region" description="Low complexity" evidence="1">
    <location>
        <begin position="225"/>
        <end position="248"/>
    </location>
</feature>
<evidence type="ECO:0000313" key="2">
    <source>
        <dbReference type="EMBL" id="KAG0660021.1"/>
    </source>
</evidence>
<feature type="compositionally biased region" description="Low complexity" evidence="1">
    <location>
        <begin position="349"/>
        <end position="366"/>
    </location>
</feature>
<proteinExistence type="predicted"/>
<organism evidence="2 3">
    <name type="scientific">Rhodotorula mucilaginosa</name>
    <name type="common">Yeast</name>
    <name type="synonym">Rhodotorula rubra</name>
    <dbReference type="NCBI Taxonomy" id="5537"/>
    <lineage>
        <taxon>Eukaryota</taxon>
        <taxon>Fungi</taxon>
        <taxon>Dikarya</taxon>
        <taxon>Basidiomycota</taxon>
        <taxon>Pucciniomycotina</taxon>
        <taxon>Microbotryomycetes</taxon>
        <taxon>Sporidiobolales</taxon>
        <taxon>Sporidiobolaceae</taxon>
        <taxon>Rhodotorula</taxon>
    </lineage>
</organism>
<feature type="compositionally biased region" description="Acidic residues" evidence="1">
    <location>
        <begin position="276"/>
        <end position="295"/>
    </location>
</feature>